<reference evidence="1 2" key="2">
    <citation type="journal article" date="2017" name="Int. J. Syst. Evol. Microbiol.">
        <title>Pseudomonas furukawaii sp. nov., a polychlorinated biphenyl-degrading bacterium isolated from biphenyl-contaminated soil in Japan.</title>
        <authorList>
            <person name="Kimura N."/>
            <person name="Watanabe T."/>
            <person name="Suenaga H."/>
            <person name="Fujihara H."/>
            <person name="Futagami T."/>
            <person name="Goto M."/>
            <person name="Hanada S."/>
            <person name="Hirose J."/>
        </authorList>
    </citation>
    <scope>NUCLEOTIDE SEQUENCE [LARGE SCALE GENOMIC DNA]</scope>
    <source>
        <strain evidence="2">DSM 10086 / NBRC 110670 / KF707</strain>
    </source>
</reference>
<protein>
    <submittedName>
        <fullName evidence="1">Uncharacterized protein</fullName>
    </submittedName>
</protein>
<reference evidence="2" key="1">
    <citation type="submission" date="2015-05" db="EMBL/GenBank/DDBJ databases">
        <title>Draft genome sequencing of a biphenyl-degrading bacterium, Pseudomonas balearica KF707 (=NBRC110670).</title>
        <authorList>
            <person name="Kimura N."/>
            <person name="Hirose J."/>
            <person name="Watanabe T."/>
            <person name="Suenaga H."/>
            <person name="Fujihara H."/>
            <person name="Noguchi M."/>
            <person name="Hashimoto M."/>
            <person name="Shimodaira J."/>
            <person name="Tsuchikane K."/>
            <person name="Hosoyama A."/>
            <person name="Yamazoe A."/>
            <person name="Fujita N."/>
            <person name="Furukawa K."/>
        </authorList>
    </citation>
    <scope>NUCLEOTIDE SEQUENCE [LARGE SCALE GENOMIC DNA]</scope>
    <source>
        <strain evidence="2">DSM 10086 / NBRC 110670 / KF707</strain>
    </source>
</reference>
<organism evidence="1 2">
    <name type="scientific">Metapseudomonas furukawaii</name>
    <name type="common">Pseudomonas furukawaii</name>
    <dbReference type="NCBI Taxonomy" id="1149133"/>
    <lineage>
        <taxon>Bacteria</taxon>
        <taxon>Pseudomonadati</taxon>
        <taxon>Pseudomonadota</taxon>
        <taxon>Gammaproteobacteria</taxon>
        <taxon>Pseudomonadales</taxon>
        <taxon>Pseudomonadaceae</taxon>
        <taxon>Metapseudomonas</taxon>
    </lineage>
</organism>
<evidence type="ECO:0000313" key="1">
    <source>
        <dbReference type="EMBL" id="BAU74434.1"/>
    </source>
</evidence>
<dbReference type="EMBL" id="AP014862">
    <property type="protein sequence ID" value="BAU74434.1"/>
    <property type="molecule type" value="Genomic_DNA"/>
</dbReference>
<accession>A0AAD1BYW4</accession>
<dbReference type="RefSeq" id="WP_004421717.1">
    <property type="nucleotide sequence ID" value="NZ_AJMR01000170.1"/>
</dbReference>
<sequence length="113" mass="12938">MNTLTIKSWCKPRGAEKSFPLGDLHFHVNDADHLRLEQAEERLQQTHEPDMMIDADMEHMELITPAECGSLADLQFRVYLSKDDERGQFHLVGHRESDGSLIYTNAVMIDQLG</sequence>
<gene>
    <name evidence="1" type="ORF">KF707C_27460</name>
</gene>
<dbReference type="KEGG" id="pfuw:KF707C_27460"/>
<dbReference type="AlphaFoldDB" id="A0AAD1BYW4"/>
<evidence type="ECO:0000313" key="2">
    <source>
        <dbReference type="Proteomes" id="UP000218554"/>
    </source>
</evidence>
<dbReference type="Proteomes" id="UP000218554">
    <property type="component" value="Chromosome"/>
</dbReference>
<name>A0AAD1BYW4_METFU</name>
<proteinExistence type="predicted"/>
<keyword evidence="2" id="KW-1185">Reference proteome</keyword>